<dbReference type="Proteomes" id="UP001214854">
    <property type="component" value="Unassembled WGS sequence"/>
</dbReference>
<accession>A0ABT5HX72</accession>
<reference evidence="2 3" key="1">
    <citation type="submission" date="2023-01" db="EMBL/GenBank/DDBJ databases">
        <title>Novel species of the genus Asticcacaulis isolated from rivers.</title>
        <authorList>
            <person name="Lu H."/>
        </authorList>
    </citation>
    <scope>NUCLEOTIDE SEQUENCE [LARGE SCALE GENOMIC DNA]</scope>
    <source>
        <strain evidence="2 3">BYS171W</strain>
    </source>
</reference>
<proteinExistence type="predicted"/>
<keyword evidence="3" id="KW-1185">Reference proteome</keyword>
<gene>
    <name evidence="2" type="ORF">PQU92_15430</name>
</gene>
<dbReference type="RefSeq" id="WP_272749147.1">
    <property type="nucleotide sequence ID" value="NZ_JAQQKX010000014.1"/>
</dbReference>
<name>A0ABT5HX72_9CAUL</name>
<dbReference type="InterPro" id="IPR025419">
    <property type="entry name" value="DUF4142"/>
</dbReference>
<sequence length="181" mass="20762">MYMSPHRLSDLIATAIPFPSGHLFHRRLTPETFVTAVSRLNSLAIQVHRTASLRSRQPEIQTYARQMAEGHIWLNEALLTACEASGTPKSMEYTPDIAQQKRLDDLQLCEAADFDFDYIRLQNQIYMEIVILCEQFSHRHSHDRLEIYALTMCNYLRFHLEQFAPGGAAKTPSEDIAPKIV</sequence>
<organism evidence="2 3">
    <name type="scientific">Asticcacaulis aquaticus</name>
    <dbReference type="NCBI Taxonomy" id="2984212"/>
    <lineage>
        <taxon>Bacteria</taxon>
        <taxon>Pseudomonadati</taxon>
        <taxon>Pseudomonadota</taxon>
        <taxon>Alphaproteobacteria</taxon>
        <taxon>Caulobacterales</taxon>
        <taxon>Caulobacteraceae</taxon>
        <taxon>Asticcacaulis</taxon>
    </lineage>
</organism>
<feature type="domain" description="DUF4142" evidence="1">
    <location>
        <begin position="30"/>
        <end position="162"/>
    </location>
</feature>
<evidence type="ECO:0000313" key="2">
    <source>
        <dbReference type="EMBL" id="MDC7684677.1"/>
    </source>
</evidence>
<evidence type="ECO:0000313" key="3">
    <source>
        <dbReference type="Proteomes" id="UP001214854"/>
    </source>
</evidence>
<comment type="caution">
    <text evidence="2">The sequence shown here is derived from an EMBL/GenBank/DDBJ whole genome shotgun (WGS) entry which is preliminary data.</text>
</comment>
<dbReference type="EMBL" id="JAQQKX010000014">
    <property type="protein sequence ID" value="MDC7684677.1"/>
    <property type="molecule type" value="Genomic_DNA"/>
</dbReference>
<evidence type="ECO:0000259" key="1">
    <source>
        <dbReference type="Pfam" id="PF13628"/>
    </source>
</evidence>
<dbReference type="Pfam" id="PF13628">
    <property type="entry name" value="DUF4142"/>
    <property type="match status" value="1"/>
</dbReference>
<protein>
    <submittedName>
        <fullName evidence="2">DUF4142 domain-containing protein</fullName>
    </submittedName>
</protein>